<gene>
    <name evidence="1" type="ORF">Q31b_34420</name>
</gene>
<evidence type="ECO:0000313" key="2">
    <source>
        <dbReference type="Proteomes" id="UP000315471"/>
    </source>
</evidence>
<dbReference type="EMBL" id="SJPY01000005">
    <property type="protein sequence ID" value="TWU40098.1"/>
    <property type="molecule type" value="Genomic_DNA"/>
</dbReference>
<keyword evidence="2" id="KW-1185">Reference proteome</keyword>
<dbReference type="Proteomes" id="UP000315471">
    <property type="component" value="Unassembled WGS sequence"/>
</dbReference>
<name>A0A5C6DTK6_9BACT</name>
<accession>A0A5C6DTK6</accession>
<dbReference type="AlphaFoldDB" id="A0A5C6DTK6"/>
<sequence length="34" mass="3847">MCETASAIVPKHDKVEAEDFDVPPSERWLIDQSC</sequence>
<comment type="caution">
    <text evidence="1">The sequence shown here is derived from an EMBL/GenBank/DDBJ whole genome shotgun (WGS) entry which is preliminary data.</text>
</comment>
<evidence type="ECO:0000313" key="1">
    <source>
        <dbReference type="EMBL" id="TWU40098.1"/>
    </source>
</evidence>
<protein>
    <submittedName>
        <fullName evidence="1">Uncharacterized protein</fullName>
    </submittedName>
</protein>
<proteinExistence type="predicted"/>
<organism evidence="1 2">
    <name type="scientific">Novipirellula aureliae</name>
    <dbReference type="NCBI Taxonomy" id="2527966"/>
    <lineage>
        <taxon>Bacteria</taxon>
        <taxon>Pseudomonadati</taxon>
        <taxon>Planctomycetota</taxon>
        <taxon>Planctomycetia</taxon>
        <taxon>Pirellulales</taxon>
        <taxon>Pirellulaceae</taxon>
        <taxon>Novipirellula</taxon>
    </lineage>
</organism>
<reference evidence="1 2" key="1">
    <citation type="submission" date="2019-02" db="EMBL/GenBank/DDBJ databases">
        <title>Deep-cultivation of Planctomycetes and their phenomic and genomic characterization uncovers novel biology.</title>
        <authorList>
            <person name="Wiegand S."/>
            <person name="Jogler M."/>
            <person name="Boedeker C."/>
            <person name="Pinto D."/>
            <person name="Vollmers J."/>
            <person name="Rivas-Marin E."/>
            <person name="Kohn T."/>
            <person name="Peeters S.H."/>
            <person name="Heuer A."/>
            <person name="Rast P."/>
            <person name="Oberbeckmann S."/>
            <person name="Bunk B."/>
            <person name="Jeske O."/>
            <person name="Meyerdierks A."/>
            <person name="Storesund J.E."/>
            <person name="Kallscheuer N."/>
            <person name="Luecker S."/>
            <person name="Lage O.M."/>
            <person name="Pohl T."/>
            <person name="Merkel B.J."/>
            <person name="Hornburger P."/>
            <person name="Mueller R.-W."/>
            <person name="Bruemmer F."/>
            <person name="Labrenz M."/>
            <person name="Spormann A.M."/>
            <person name="Op Den Camp H."/>
            <person name="Overmann J."/>
            <person name="Amann R."/>
            <person name="Jetten M.S.M."/>
            <person name="Mascher T."/>
            <person name="Medema M.H."/>
            <person name="Devos D.P."/>
            <person name="Kaster A.-K."/>
            <person name="Ovreas L."/>
            <person name="Rohde M."/>
            <person name="Galperin M.Y."/>
            <person name="Jogler C."/>
        </authorList>
    </citation>
    <scope>NUCLEOTIDE SEQUENCE [LARGE SCALE GENOMIC DNA]</scope>
    <source>
        <strain evidence="1 2">Q31b</strain>
    </source>
</reference>